<dbReference type="InterPro" id="IPR002018">
    <property type="entry name" value="CarbesteraseB"/>
</dbReference>
<keyword evidence="3" id="KW-1185">Reference proteome</keyword>
<evidence type="ECO:0000313" key="2">
    <source>
        <dbReference type="EMBL" id="KAF4333428.1"/>
    </source>
</evidence>
<dbReference type="Proteomes" id="UP000730481">
    <property type="component" value="Unassembled WGS sequence"/>
</dbReference>
<dbReference type="EMBL" id="PVQB02000841">
    <property type="protein sequence ID" value="KAF4333428.1"/>
    <property type="molecule type" value="Genomic_DNA"/>
</dbReference>
<gene>
    <name evidence="2" type="ORF">FBEOM_12757</name>
</gene>
<dbReference type="SUPFAM" id="SSF53474">
    <property type="entry name" value="alpha/beta-Hydrolases"/>
    <property type="match status" value="1"/>
</dbReference>
<reference evidence="2" key="1">
    <citation type="journal article" date="2017" name="Mycologia">
        <title>Fusarium algeriense, sp. nov., a novel toxigenic crown rot pathogen of durum wheat from Algeria is nested in the Fusarium burgessii species complex.</title>
        <authorList>
            <person name="Laraba I."/>
            <person name="Keddad A."/>
            <person name="Boureghda H."/>
            <person name="Abdallah N."/>
            <person name="Vaughan M.M."/>
            <person name="Proctor R.H."/>
            <person name="Busman M."/>
            <person name="O'Donnell K."/>
        </authorList>
    </citation>
    <scope>NUCLEOTIDE SEQUENCE</scope>
    <source>
        <strain evidence="2">NRRL 25174</strain>
    </source>
</reference>
<dbReference type="PANTHER" id="PTHR43142">
    <property type="entry name" value="CARBOXYLIC ESTER HYDROLASE"/>
    <property type="match status" value="1"/>
</dbReference>
<protein>
    <submittedName>
        <fullName evidence="2">Para-nitrobenzyl esterase</fullName>
    </submittedName>
</protein>
<evidence type="ECO:0000313" key="3">
    <source>
        <dbReference type="Proteomes" id="UP000730481"/>
    </source>
</evidence>
<dbReference type="PANTHER" id="PTHR43142:SF11">
    <property type="entry name" value="CARBOXYLIC ESTER HYDROLASE"/>
    <property type="match status" value="1"/>
</dbReference>
<comment type="caution">
    <text evidence="2">The sequence shown here is derived from an EMBL/GenBank/DDBJ whole genome shotgun (WGS) entry which is preliminary data.</text>
</comment>
<organism evidence="2 3">
    <name type="scientific">Fusarium beomiforme</name>
    <dbReference type="NCBI Taxonomy" id="44412"/>
    <lineage>
        <taxon>Eukaryota</taxon>
        <taxon>Fungi</taxon>
        <taxon>Dikarya</taxon>
        <taxon>Ascomycota</taxon>
        <taxon>Pezizomycotina</taxon>
        <taxon>Sordariomycetes</taxon>
        <taxon>Hypocreomycetidae</taxon>
        <taxon>Hypocreales</taxon>
        <taxon>Nectriaceae</taxon>
        <taxon>Fusarium</taxon>
        <taxon>Fusarium burgessii species complex</taxon>
    </lineage>
</organism>
<dbReference type="InterPro" id="IPR029058">
    <property type="entry name" value="AB_hydrolase_fold"/>
</dbReference>
<dbReference type="OrthoDB" id="408631at2759"/>
<dbReference type="Gene3D" id="3.40.50.1820">
    <property type="entry name" value="alpha/beta hydrolase"/>
    <property type="match status" value="1"/>
</dbReference>
<proteinExistence type="predicted"/>
<accession>A0A9P5A889</accession>
<dbReference type="AlphaFoldDB" id="A0A9P5A889"/>
<reference evidence="2" key="2">
    <citation type="submission" date="2020-02" db="EMBL/GenBank/DDBJ databases">
        <title>Identification and distribution of gene clusters putatively required for synthesis of sphingolipid metabolism inhibitors in phylogenetically diverse species of the filamentous fungus Fusarium.</title>
        <authorList>
            <person name="Kim H.-S."/>
            <person name="Busman M."/>
            <person name="Brown D.W."/>
            <person name="Divon H."/>
            <person name="Uhlig S."/>
            <person name="Proctor R.H."/>
        </authorList>
    </citation>
    <scope>NUCLEOTIDE SEQUENCE</scope>
    <source>
        <strain evidence="2">NRRL 25174</strain>
    </source>
</reference>
<dbReference type="Pfam" id="PF00135">
    <property type="entry name" value="COesterase"/>
    <property type="match status" value="1"/>
</dbReference>
<feature type="domain" description="Carboxylesterase type B" evidence="1">
    <location>
        <begin position="11"/>
        <end position="477"/>
    </location>
</feature>
<name>A0A9P5A889_9HYPO</name>
<sequence length="540" mass="58946">MFSTLEHPLLGHVKGLKAKTPGVVQYLGIPYATLAHRFAAPELKSDHGGTIDATKRGCPSFFRPSVIRPPVACDIEFGLIQKALDNRQDLPISDLDGLNLDIVVPEAAVKEHQASLPVLVWIHGGGYIIGDTGLPHCDLGPIVAYSQSIGKPIIGVAINYRLGVPGFLDSDELRATGAPANRGLLDQKVALQWLRQNISGFSGDLNRITAIGQSAGASAVMHLLDSESPEDRLFYRAICLGGNNLAVPSLPRHVAQDTYKAILQCLGIDSNLSGEDQVAALTSVPPEELLSKVPMSIPLLPVVEMDKLASFQAVERQKSSSQHRIPLMIGSADFDGVIFGVLGLFTGRDEGSIGQEFVDYFMRTVPAAHHDKVKSLLSQYGISTGSEANDQVRTGILEFGTDLKYFASSKHYASFWPAESWLYYFNESNPWDGPHKGRSCHCLDIAYLFLNYSNVMNQDQKETGKRFANEVIEFTNGEAPWAEFKSSGKIRVYGSHLESKVAEITAKELKEGPSLEVQALWEDIGLDNLGRAWDAYAARL</sequence>
<evidence type="ECO:0000259" key="1">
    <source>
        <dbReference type="Pfam" id="PF00135"/>
    </source>
</evidence>